<dbReference type="Pfam" id="PF08240">
    <property type="entry name" value="ADH_N"/>
    <property type="match status" value="1"/>
</dbReference>
<dbReference type="Proteomes" id="UP000253551">
    <property type="component" value="Unassembled WGS sequence"/>
</dbReference>
<dbReference type="InterPro" id="IPR011032">
    <property type="entry name" value="GroES-like_sf"/>
</dbReference>
<gene>
    <name evidence="2" type="primary">CMK15</name>
    <name evidence="2" type="ORF">CU098_008903</name>
</gene>
<dbReference type="InterPro" id="IPR020843">
    <property type="entry name" value="ER"/>
</dbReference>
<feature type="domain" description="Enoyl reductase (ER)" evidence="1">
    <location>
        <begin position="18"/>
        <end position="355"/>
    </location>
</feature>
<dbReference type="SUPFAM" id="SSF50129">
    <property type="entry name" value="GroES-like"/>
    <property type="match status" value="1"/>
</dbReference>
<evidence type="ECO:0000259" key="1">
    <source>
        <dbReference type="SMART" id="SM00829"/>
    </source>
</evidence>
<keyword evidence="3" id="KW-1185">Reference proteome</keyword>
<dbReference type="GO" id="GO:0016491">
    <property type="term" value="F:oxidoreductase activity"/>
    <property type="evidence" value="ECO:0007669"/>
    <property type="project" value="InterPro"/>
</dbReference>
<dbReference type="Pfam" id="PF13602">
    <property type="entry name" value="ADH_zinc_N_2"/>
    <property type="match status" value="1"/>
</dbReference>
<comment type="caution">
    <text evidence="2">The sequence shown here is derived from an EMBL/GenBank/DDBJ whole genome shotgun (WGS) entry which is preliminary data.</text>
</comment>
<dbReference type="InterPro" id="IPR050700">
    <property type="entry name" value="YIM1/Zinc_Alcohol_DH_Fams"/>
</dbReference>
<dbReference type="PANTHER" id="PTHR11695:SF294">
    <property type="entry name" value="RETICULON-4-INTERACTING PROTEIN 1, MITOCHONDRIAL"/>
    <property type="match status" value="1"/>
</dbReference>
<dbReference type="SMART" id="SM00829">
    <property type="entry name" value="PKS_ER"/>
    <property type="match status" value="1"/>
</dbReference>
<dbReference type="OrthoDB" id="201656at2759"/>
<organism evidence="2 3">
    <name type="scientific">Rhizopus stolonifer</name>
    <name type="common">Rhizopus nigricans</name>
    <dbReference type="NCBI Taxonomy" id="4846"/>
    <lineage>
        <taxon>Eukaryota</taxon>
        <taxon>Fungi</taxon>
        <taxon>Fungi incertae sedis</taxon>
        <taxon>Mucoromycota</taxon>
        <taxon>Mucoromycotina</taxon>
        <taxon>Mucoromycetes</taxon>
        <taxon>Mucorales</taxon>
        <taxon>Mucorineae</taxon>
        <taxon>Rhizopodaceae</taxon>
        <taxon>Rhizopus</taxon>
    </lineage>
</organism>
<dbReference type="PANTHER" id="PTHR11695">
    <property type="entry name" value="ALCOHOL DEHYDROGENASE RELATED"/>
    <property type="match status" value="1"/>
</dbReference>
<evidence type="ECO:0000313" key="3">
    <source>
        <dbReference type="Proteomes" id="UP000253551"/>
    </source>
</evidence>
<dbReference type="STRING" id="4846.A0A367JRT8"/>
<dbReference type="EMBL" id="PJQM01002811">
    <property type="protein sequence ID" value="RCH92628.1"/>
    <property type="molecule type" value="Genomic_DNA"/>
</dbReference>
<dbReference type="InterPro" id="IPR036291">
    <property type="entry name" value="NAD(P)-bd_dom_sf"/>
</dbReference>
<evidence type="ECO:0000313" key="2">
    <source>
        <dbReference type="EMBL" id="RCH92628.1"/>
    </source>
</evidence>
<accession>A0A367JRT8</accession>
<dbReference type="Gene3D" id="3.90.180.10">
    <property type="entry name" value="Medium-chain alcohol dehydrogenases, catalytic domain"/>
    <property type="match status" value="1"/>
</dbReference>
<dbReference type="AlphaFoldDB" id="A0A367JRT8"/>
<dbReference type="SUPFAM" id="SSF51735">
    <property type="entry name" value="NAD(P)-binding Rossmann-fold domains"/>
    <property type="match status" value="1"/>
</dbReference>
<name>A0A367JRT8_RHIST</name>
<dbReference type="CDD" id="cd08267">
    <property type="entry name" value="MDR1"/>
    <property type="match status" value="1"/>
</dbReference>
<sequence>MKLPDFMHGVQIIKYGPSQEALEYNTEIPLPTIKNPHQVLVKVKAAGVNPVEVKVTSGNIKGLSSAILSFPSIIGADFSGVIAEKGDQVNEFELGDEVFGSLPLPFGCDGTYAQYTLVDIRKSSIAKKPSNVSFEQAASAGIALLTAYQGVVNHGDITDRNKGQERSFLIVGASGGVGSYAIQVAKAINPNNYVVGICSGKNVEFVKSLGADRVIDYKNEEQYYKFLENRKGSFDFVFDCVGGDAYYEQLNPLLSKKGVYSTAVGPVEHFGSEPVGLMTGLNSMSKVIYRRFFASRTYKSVLSLPHDEFRSQIAPLFSQDIKFMVVNNDNIIPLKDAHIAHEKLLAHRVVGKIVLSVDQ</sequence>
<proteinExistence type="predicted"/>
<dbReference type="Gene3D" id="3.40.50.720">
    <property type="entry name" value="NAD(P)-binding Rossmann-like Domain"/>
    <property type="match status" value="1"/>
</dbReference>
<protein>
    <submittedName>
        <fullName evidence="2">NADPh quinone reductase</fullName>
    </submittedName>
</protein>
<dbReference type="InterPro" id="IPR013154">
    <property type="entry name" value="ADH-like_N"/>
</dbReference>
<reference evidence="2 3" key="1">
    <citation type="journal article" date="2018" name="G3 (Bethesda)">
        <title>Phylogenetic and Phylogenomic Definition of Rhizopus Species.</title>
        <authorList>
            <person name="Gryganskyi A.P."/>
            <person name="Golan J."/>
            <person name="Dolatabadi S."/>
            <person name="Mondo S."/>
            <person name="Robb S."/>
            <person name="Idnurm A."/>
            <person name="Muszewska A."/>
            <person name="Steczkiewicz K."/>
            <person name="Masonjones S."/>
            <person name="Liao H.L."/>
            <person name="Gajdeczka M.T."/>
            <person name="Anike F."/>
            <person name="Vuek A."/>
            <person name="Anishchenko I.M."/>
            <person name="Voigt K."/>
            <person name="de Hoog G.S."/>
            <person name="Smith M.E."/>
            <person name="Heitman J."/>
            <person name="Vilgalys R."/>
            <person name="Stajich J.E."/>
        </authorList>
    </citation>
    <scope>NUCLEOTIDE SEQUENCE [LARGE SCALE GENOMIC DNA]</scope>
    <source>
        <strain evidence="2 3">LSU 92-RS-03</strain>
    </source>
</reference>